<name>A0AB39LGR8_9ACTN</name>
<evidence type="ECO:0000256" key="1">
    <source>
        <dbReference type="SAM" id="SignalP"/>
    </source>
</evidence>
<keyword evidence="1" id="KW-0732">Signal</keyword>
<protein>
    <recommendedName>
        <fullName evidence="3">Secreted protein</fullName>
    </recommendedName>
</protein>
<evidence type="ECO:0000313" key="2">
    <source>
        <dbReference type="EMBL" id="XDP92143.1"/>
    </source>
</evidence>
<dbReference type="EMBL" id="CP163429">
    <property type="protein sequence ID" value="XDP92143.1"/>
    <property type="molecule type" value="Genomic_DNA"/>
</dbReference>
<proteinExistence type="predicted"/>
<dbReference type="AlphaFoldDB" id="A0AB39LGR8"/>
<gene>
    <name evidence="2" type="ORF">AB5J57_00840</name>
</gene>
<feature type="signal peptide" evidence="1">
    <location>
        <begin position="1"/>
        <end position="28"/>
    </location>
</feature>
<sequence>MQIRHLVRGAAASLALASTLLAAGGATAAPTSSNWEISLSGESPAGSLMSVSAVNDDLAWAVGRKDGQGVIMRWDGTAWSKDPAPGLPDVWEWSSVTAVAADDVWAYGTVLRDQRLVHFDGTRWTTVPTVGPADDSFPEVPLDAVPGRLFKGGDALYTYADGTWQTFDLPEQVHIRDIDALAADDAYATGMKYPVGGGHPVTYHWDGTTWTLLEEAPVRAGTDIAKIAAESTDSVYVAGWADDDARPPIPSVAHWNGTEWQDVTGDLSALYVHAIAPDGSGGLWVTGSDQTEPAYAGPVFWHYDGTAWTKQDGAAAPDGETRWPSYTFYDLAPADDAGSFWAVGDYATPIDRYGDIAVHGLIERSTPSPAN</sequence>
<evidence type="ECO:0008006" key="3">
    <source>
        <dbReference type="Google" id="ProtNLM"/>
    </source>
</evidence>
<feature type="chain" id="PRO_5044327640" description="Secreted protein" evidence="1">
    <location>
        <begin position="29"/>
        <end position="371"/>
    </location>
</feature>
<organism evidence="2">
    <name type="scientific">Streptomyces sp. R02</name>
    <dbReference type="NCBI Taxonomy" id="3238623"/>
    <lineage>
        <taxon>Bacteria</taxon>
        <taxon>Bacillati</taxon>
        <taxon>Actinomycetota</taxon>
        <taxon>Actinomycetes</taxon>
        <taxon>Kitasatosporales</taxon>
        <taxon>Streptomycetaceae</taxon>
        <taxon>Streptomyces</taxon>
    </lineage>
</organism>
<dbReference type="RefSeq" id="WP_369154037.1">
    <property type="nucleotide sequence ID" value="NZ_CP163429.1"/>
</dbReference>
<reference evidence="2" key="1">
    <citation type="submission" date="2024-07" db="EMBL/GenBank/DDBJ databases">
        <authorList>
            <person name="Yu S.T."/>
        </authorList>
    </citation>
    <scope>NUCLEOTIDE SEQUENCE</scope>
    <source>
        <strain evidence="2">R02</strain>
    </source>
</reference>
<accession>A0AB39LGR8</accession>